<dbReference type="InterPro" id="IPR011701">
    <property type="entry name" value="MFS"/>
</dbReference>
<evidence type="ECO:0000256" key="7">
    <source>
        <dbReference type="ARBA" id="ARBA00023136"/>
    </source>
</evidence>
<feature type="transmembrane region" description="Helical" evidence="8">
    <location>
        <begin position="199"/>
        <end position="218"/>
    </location>
</feature>
<feature type="transmembrane region" description="Helical" evidence="8">
    <location>
        <begin position="12"/>
        <end position="29"/>
    </location>
</feature>
<evidence type="ECO:0000256" key="8">
    <source>
        <dbReference type="SAM" id="Phobius"/>
    </source>
</evidence>
<keyword evidence="3" id="KW-0813">Transport</keyword>
<evidence type="ECO:0000256" key="2">
    <source>
        <dbReference type="ARBA" id="ARBA00008537"/>
    </source>
</evidence>
<evidence type="ECO:0000256" key="3">
    <source>
        <dbReference type="ARBA" id="ARBA00022448"/>
    </source>
</evidence>
<dbReference type="SUPFAM" id="SSF103473">
    <property type="entry name" value="MFS general substrate transporter"/>
    <property type="match status" value="1"/>
</dbReference>
<dbReference type="EMBL" id="JBBPCC010000002">
    <property type="protein sequence ID" value="MEK8127244.1"/>
    <property type="molecule type" value="Genomic_DNA"/>
</dbReference>
<evidence type="ECO:0000256" key="6">
    <source>
        <dbReference type="ARBA" id="ARBA00022989"/>
    </source>
</evidence>
<feature type="transmembrane region" description="Helical" evidence="8">
    <location>
        <begin position="224"/>
        <end position="247"/>
    </location>
</feature>
<accession>A0ABU9DEP9</accession>
<evidence type="ECO:0000256" key="5">
    <source>
        <dbReference type="ARBA" id="ARBA00022692"/>
    </source>
</evidence>
<dbReference type="Gene3D" id="1.20.1720.10">
    <property type="entry name" value="Multidrug resistance protein D"/>
    <property type="match status" value="1"/>
</dbReference>
<dbReference type="PROSITE" id="PS50850">
    <property type="entry name" value="MFS"/>
    <property type="match status" value="1"/>
</dbReference>
<feature type="transmembrane region" description="Helical" evidence="8">
    <location>
        <begin position="359"/>
        <end position="379"/>
    </location>
</feature>
<feature type="transmembrane region" description="Helical" evidence="8">
    <location>
        <begin position="168"/>
        <end position="187"/>
    </location>
</feature>
<evidence type="ECO:0000256" key="4">
    <source>
        <dbReference type="ARBA" id="ARBA00022475"/>
    </source>
</evidence>
<proteinExistence type="inferred from homology"/>
<evidence type="ECO:0000313" key="10">
    <source>
        <dbReference type="EMBL" id="MEK8127244.1"/>
    </source>
</evidence>
<feature type="transmembrane region" description="Helical" evidence="8">
    <location>
        <begin position="139"/>
        <end position="162"/>
    </location>
</feature>
<dbReference type="InterPro" id="IPR020846">
    <property type="entry name" value="MFS_dom"/>
</dbReference>
<keyword evidence="7 8" id="KW-0472">Membrane</keyword>
<feature type="transmembrane region" description="Helical" evidence="8">
    <location>
        <begin position="80"/>
        <end position="99"/>
    </location>
</feature>
<comment type="subcellular location">
    <subcellularLocation>
        <location evidence="1">Cell membrane</location>
        <topology evidence="1">Multi-pass membrane protein</topology>
    </subcellularLocation>
</comment>
<feature type="transmembrane region" description="Helical" evidence="8">
    <location>
        <begin position="333"/>
        <end position="353"/>
    </location>
</feature>
<feature type="transmembrane region" description="Helical" evidence="8">
    <location>
        <begin position="267"/>
        <end position="292"/>
    </location>
</feature>
<feature type="transmembrane region" description="Helical" evidence="8">
    <location>
        <begin position="400"/>
        <end position="419"/>
    </location>
</feature>
<organism evidence="10 11">
    <name type="scientific">Paenibacillus filicis</name>
    <dbReference type="NCBI Taxonomy" id="669464"/>
    <lineage>
        <taxon>Bacteria</taxon>
        <taxon>Bacillati</taxon>
        <taxon>Bacillota</taxon>
        <taxon>Bacilli</taxon>
        <taxon>Bacillales</taxon>
        <taxon>Paenibacillaceae</taxon>
        <taxon>Paenibacillus</taxon>
    </lineage>
</organism>
<evidence type="ECO:0000313" key="11">
    <source>
        <dbReference type="Proteomes" id="UP001469365"/>
    </source>
</evidence>
<keyword evidence="4" id="KW-1003">Cell membrane</keyword>
<dbReference type="Proteomes" id="UP001469365">
    <property type="component" value="Unassembled WGS sequence"/>
</dbReference>
<feature type="transmembrane region" description="Helical" evidence="8">
    <location>
        <begin position="49"/>
        <end position="68"/>
    </location>
</feature>
<dbReference type="PANTHER" id="PTHR42718">
    <property type="entry name" value="MAJOR FACILITATOR SUPERFAMILY MULTIDRUG TRANSPORTER MFSC"/>
    <property type="match status" value="1"/>
</dbReference>
<reference evidence="10 11" key="1">
    <citation type="submission" date="2024-04" db="EMBL/GenBank/DDBJ databases">
        <title>draft genome sequnece of Paenibacillus filicis.</title>
        <authorList>
            <person name="Kim D.-U."/>
        </authorList>
    </citation>
    <scope>NUCLEOTIDE SEQUENCE [LARGE SCALE GENOMIC DNA]</scope>
    <source>
        <strain evidence="10 11">KACC14197</strain>
    </source>
</reference>
<sequence>MTNMPAQTVRFVPIIVAIFLGTFLSLLNTNTINIALPVLQKEFGTGLDIVQWTLTGFLLALGTAAPVTGYLGERFSYKHLYVASLLGVTLSSVLCALSWNAPMLITFRIVQGAFCGFMVPVAMAMIFQIIPSKQQPIAMSVWIAASTLAPAIGPTYAGWLLQHGSWQWLFWANLPLGLLSMIFAMIYIPYYRMTIPKKFDIWGLLTVIVASSALLMGLSQGHAWGWLSSRTLLFLGSGLLSLGLFVWRELSTDSPLLNLRVLLNLRFTLTAILLSIVMVSFYSGTLLIPIFLQSVQQLSPLDTGIILLPSSAAMALLTLFVGRLYKKTGPMPLMVTGTILLAGGSLPLSWLGVHSSAGYTLVWMIVRYLGLALIMMPAATAGMEQISRELTGHASSLQNWMRNVVGSFGIAIFTSLLAARSASHTAELTLQNTTDPLLIPPLSLTMSINDLNFIATWISLLAIPVAFAIRPSKDSIREETKERSSKAS</sequence>
<dbReference type="Pfam" id="PF07690">
    <property type="entry name" value="MFS_1"/>
    <property type="match status" value="1"/>
</dbReference>
<comment type="similarity">
    <text evidence="2">Belongs to the major facilitator superfamily. EmrB family.</text>
</comment>
<dbReference type="Gene3D" id="1.20.1250.20">
    <property type="entry name" value="MFS general substrate transporter like domains"/>
    <property type="match status" value="1"/>
</dbReference>
<evidence type="ECO:0000259" key="9">
    <source>
        <dbReference type="PROSITE" id="PS50850"/>
    </source>
</evidence>
<feature type="transmembrane region" description="Helical" evidence="8">
    <location>
        <begin position="451"/>
        <end position="469"/>
    </location>
</feature>
<comment type="caution">
    <text evidence="10">The sequence shown here is derived from an EMBL/GenBank/DDBJ whole genome shotgun (WGS) entry which is preliminary data.</text>
</comment>
<feature type="domain" description="Major facilitator superfamily (MFS) profile" evidence="9">
    <location>
        <begin position="14"/>
        <end position="474"/>
    </location>
</feature>
<keyword evidence="11" id="KW-1185">Reference proteome</keyword>
<keyword evidence="5 8" id="KW-0812">Transmembrane</keyword>
<dbReference type="PANTHER" id="PTHR42718:SF9">
    <property type="entry name" value="MAJOR FACILITATOR SUPERFAMILY MULTIDRUG TRANSPORTER MFSC"/>
    <property type="match status" value="1"/>
</dbReference>
<keyword evidence="6 8" id="KW-1133">Transmembrane helix</keyword>
<protein>
    <submittedName>
        <fullName evidence="10">DHA2 family efflux MFS transporter permease subunit</fullName>
    </submittedName>
</protein>
<dbReference type="InterPro" id="IPR004638">
    <property type="entry name" value="EmrB-like"/>
</dbReference>
<evidence type="ECO:0000256" key="1">
    <source>
        <dbReference type="ARBA" id="ARBA00004651"/>
    </source>
</evidence>
<gene>
    <name evidence="10" type="ORF">WMW72_04890</name>
</gene>
<dbReference type="InterPro" id="IPR036259">
    <property type="entry name" value="MFS_trans_sf"/>
</dbReference>
<feature type="transmembrane region" description="Helical" evidence="8">
    <location>
        <begin position="304"/>
        <end position="321"/>
    </location>
</feature>
<name>A0ABU9DEP9_9BACL</name>
<feature type="transmembrane region" description="Helical" evidence="8">
    <location>
        <begin position="105"/>
        <end position="127"/>
    </location>
</feature>
<dbReference type="NCBIfam" id="TIGR00711">
    <property type="entry name" value="efflux_EmrB"/>
    <property type="match status" value="1"/>
</dbReference>